<proteinExistence type="predicted"/>
<protein>
    <submittedName>
        <fullName evidence="2">Uncharacterized protein</fullName>
    </submittedName>
</protein>
<gene>
    <name evidence="2" type="ORF">LIER_12213</name>
</gene>
<comment type="caution">
    <text evidence="2">The sequence shown here is derived from an EMBL/GenBank/DDBJ whole genome shotgun (WGS) entry which is preliminary data.</text>
</comment>
<dbReference type="AlphaFoldDB" id="A0AAV3PUY2"/>
<name>A0AAV3PUY2_LITER</name>
<accession>A0AAV3PUY2</accession>
<feature type="region of interest" description="Disordered" evidence="1">
    <location>
        <begin position="1"/>
        <end position="82"/>
    </location>
</feature>
<reference evidence="2 3" key="1">
    <citation type="submission" date="2024-01" db="EMBL/GenBank/DDBJ databases">
        <title>The complete chloroplast genome sequence of Lithospermum erythrorhizon: insights into the phylogenetic relationship among Boraginaceae species and the maternal lineages of purple gromwells.</title>
        <authorList>
            <person name="Okada T."/>
            <person name="Watanabe K."/>
        </authorList>
    </citation>
    <scope>NUCLEOTIDE SEQUENCE [LARGE SCALE GENOMIC DNA]</scope>
</reference>
<organism evidence="2 3">
    <name type="scientific">Lithospermum erythrorhizon</name>
    <name type="common">Purple gromwell</name>
    <name type="synonym">Lithospermum officinale var. erythrorhizon</name>
    <dbReference type="NCBI Taxonomy" id="34254"/>
    <lineage>
        <taxon>Eukaryota</taxon>
        <taxon>Viridiplantae</taxon>
        <taxon>Streptophyta</taxon>
        <taxon>Embryophyta</taxon>
        <taxon>Tracheophyta</taxon>
        <taxon>Spermatophyta</taxon>
        <taxon>Magnoliopsida</taxon>
        <taxon>eudicotyledons</taxon>
        <taxon>Gunneridae</taxon>
        <taxon>Pentapetalae</taxon>
        <taxon>asterids</taxon>
        <taxon>lamiids</taxon>
        <taxon>Boraginales</taxon>
        <taxon>Boraginaceae</taxon>
        <taxon>Boraginoideae</taxon>
        <taxon>Lithospermeae</taxon>
        <taxon>Lithospermum</taxon>
    </lineage>
</organism>
<sequence length="108" mass="10980">MVKGNAIPKEKASKNKGVHPGQNAPSVSPSFTIGSSIDSPSRGTPITTSSGMENYSLKSRKWKGTGSECSIKAGKAPESSPCSLADCEALLSVEEGITAGVEEPAGSV</sequence>
<keyword evidence="3" id="KW-1185">Reference proteome</keyword>
<evidence type="ECO:0000313" key="3">
    <source>
        <dbReference type="Proteomes" id="UP001454036"/>
    </source>
</evidence>
<evidence type="ECO:0000313" key="2">
    <source>
        <dbReference type="EMBL" id="GAA0154145.1"/>
    </source>
</evidence>
<dbReference type="Proteomes" id="UP001454036">
    <property type="component" value="Unassembled WGS sequence"/>
</dbReference>
<evidence type="ECO:0000256" key="1">
    <source>
        <dbReference type="SAM" id="MobiDB-lite"/>
    </source>
</evidence>
<feature type="compositionally biased region" description="Polar residues" evidence="1">
    <location>
        <begin position="23"/>
        <end position="57"/>
    </location>
</feature>
<dbReference type="EMBL" id="BAABME010002327">
    <property type="protein sequence ID" value="GAA0154145.1"/>
    <property type="molecule type" value="Genomic_DNA"/>
</dbReference>